<comment type="caution">
    <text evidence="4">The sequence shown here is derived from an EMBL/GenBank/DDBJ whole genome shotgun (WGS) entry which is preliminary data.</text>
</comment>
<evidence type="ECO:0000313" key="4">
    <source>
        <dbReference type="EMBL" id="KAJ8913902.1"/>
    </source>
</evidence>
<name>A0AAV8VII9_9CUCU</name>
<dbReference type="Pfam" id="PF21787">
    <property type="entry name" value="TNP-like_RNaseH_N"/>
    <property type="match status" value="1"/>
</dbReference>
<dbReference type="Pfam" id="PF21788">
    <property type="entry name" value="TNP-like_GBD"/>
    <property type="match status" value="1"/>
</dbReference>
<dbReference type="EMBL" id="JANEYG010000085">
    <property type="protein sequence ID" value="KAJ8913902.1"/>
    <property type="molecule type" value="Genomic_DNA"/>
</dbReference>
<dbReference type="AlphaFoldDB" id="A0AAV8VII9"/>
<dbReference type="Proteomes" id="UP001159042">
    <property type="component" value="Unassembled WGS sequence"/>
</dbReference>
<evidence type="ECO:0000259" key="1">
    <source>
        <dbReference type="Pfam" id="PF21787"/>
    </source>
</evidence>
<organism evidence="4 5">
    <name type="scientific">Exocentrus adspersus</name>
    <dbReference type="NCBI Taxonomy" id="1586481"/>
    <lineage>
        <taxon>Eukaryota</taxon>
        <taxon>Metazoa</taxon>
        <taxon>Ecdysozoa</taxon>
        <taxon>Arthropoda</taxon>
        <taxon>Hexapoda</taxon>
        <taxon>Insecta</taxon>
        <taxon>Pterygota</taxon>
        <taxon>Neoptera</taxon>
        <taxon>Endopterygota</taxon>
        <taxon>Coleoptera</taxon>
        <taxon>Polyphaga</taxon>
        <taxon>Cucujiformia</taxon>
        <taxon>Chrysomeloidea</taxon>
        <taxon>Cerambycidae</taxon>
        <taxon>Lamiinae</taxon>
        <taxon>Acanthocinini</taxon>
        <taxon>Exocentrus</taxon>
    </lineage>
</organism>
<evidence type="ECO:0008006" key="6">
    <source>
        <dbReference type="Google" id="ProtNLM"/>
    </source>
</evidence>
<feature type="domain" description="Transposable element P transposase-like GTP-binding insertion" evidence="2">
    <location>
        <begin position="130"/>
        <end position="243"/>
    </location>
</feature>
<accession>A0AAV8VII9</accession>
<dbReference type="InterPro" id="IPR048365">
    <property type="entry name" value="TNP-like_RNaseH_N"/>
</dbReference>
<dbReference type="PANTHER" id="PTHR47577:SF2">
    <property type="entry name" value="THAP DOMAIN CONTAINING 9"/>
    <property type="match status" value="1"/>
</dbReference>
<dbReference type="Pfam" id="PF21789">
    <property type="entry name" value="TNP-like_RNaseH_C"/>
    <property type="match status" value="1"/>
</dbReference>
<keyword evidence="5" id="KW-1185">Reference proteome</keyword>
<dbReference type="InterPro" id="IPR048367">
    <property type="entry name" value="TNP-like_RNaseH_C"/>
</dbReference>
<sequence length="461" mass="52537">MSLSSGFHYETTAQRICGYEDLGTLGRTRNYANHALTFMVRGIKKNYKIPVAIYFTKDTIKTNMLKQLIVVVIEVLQGIGFHVMATVCDQGPTNRAAINLLTREYATENMSPYSFTVNNQEICTIFDVPHLLKNTRNALLQCHIEYESKKFAKFVHIQEAFNLDQQKRTYKMMNKLKPGYFNFGDTFLKIKVKVAAQQMSQTVAAAIETFSTTGDLPVESLHTAEFVHTIDNLFDSLNGSHLNSPDGKILKCALSEESPHLKFWSDLLPKIRDWKIIDCETGQLRNNYKFHEGWQTTVKAIMRLWANLKDKGLQYLLLRNLNQDPLENLFGQIRQHGICNTNPTPHQFIAALKTVVVNNFAVPLSKSGNCEEDYCSSLGDFGAFLQKYTSAELDLDATENINNLNEDLQFDSDFNEENQATSYVAGYILKKISISECETCHSNLFSKATEKTFIHHFQRVR</sequence>
<dbReference type="PANTHER" id="PTHR47577">
    <property type="entry name" value="THAP DOMAIN-CONTAINING PROTEIN 6"/>
    <property type="match status" value="1"/>
</dbReference>
<feature type="domain" description="Transposable element P transposase-like RNase H" evidence="1">
    <location>
        <begin position="1"/>
        <end position="101"/>
    </location>
</feature>
<dbReference type="InterPro" id="IPR048366">
    <property type="entry name" value="TNP-like_GBD"/>
</dbReference>
<proteinExistence type="predicted"/>
<feature type="domain" description="Transposable element P transposase-like RNase H C-terminal" evidence="3">
    <location>
        <begin position="321"/>
        <end position="351"/>
    </location>
</feature>
<protein>
    <recommendedName>
        <fullName evidence="6">Transposase</fullName>
    </recommendedName>
</protein>
<reference evidence="4 5" key="1">
    <citation type="journal article" date="2023" name="Insect Mol. Biol.">
        <title>Genome sequencing provides insights into the evolution of gene families encoding plant cell wall-degrading enzymes in longhorned beetles.</title>
        <authorList>
            <person name="Shin N.R."/>
            <person name="Okamura Y."/>
            <person name="Kirsch R."/>
            <person name="Pauchet Y."/>
        </authorList>
    </citation>
    <scope>NUCLEOTIDE SEQUENCE [LARGE SCALE GENOMIC DNA]</scope>
    <source>
        <strain evidence="4">EAD_L_NR</strain>
    </source>
</reference>
<gene>
    <name evidence="4" type="ORF">NQ315_005699</name>
</gene>
<evidence type="ECO:0000259" key="2">
    <source>
        <dbReference type="Pfam" id="PF21788"/>
    </source>
</evidence>
<evidence type="ECO:0000313" key="5">
    <source>
        <dbReference type="Proteomes" id="UP001159042"/>
    </source>
</evidence>
<evidence type="ECO:0000259" key="3">
    <source>
        <dbReference type="Pfam" id="PF21789"/>
    </source>
</evidence>